<dbReference type="SUPFAM" id="SSF52540">
    <property type="entry name" value="P-loop containing nucleoside triphosphate hydrolases"/>
    <property type="match status" value="1"/>
</dbReference>
<dbReference type="EMBL" id="JAKVPQ010000011">
    <property type="protein sequence ID" value="MCH4286207.1"/>
    <property type="molecule type" value="Genomic_DNA"/>
</dbReference>
<name>A0ABS9R962_9FIRM</name>
<evidence type="ECO:0000259" key="1">
    <source>
        <dbReference type="Pfam" id="PF13304"/>
    </source>
</evidence>
<evidence type="ECO:0000313" key="3">
    <source>
        <dbReference type="Proteomes" id="UP001202402"/>
    </source>
</evidence>
<accession>A0ABS9R962</accession>
<keyword evidence="2" id="KW-0067">ATP-binding</keyword>
<comment type="caution">
    <text evidence="2">The sequence shown here is derived from an EMBL/GenBank/DDBJ whole genome shotgun (WGS) entry which is preliminary data.</text>
</comment>
<organism evidence="2 3">
    <name type="scientific">Amedibacillus hominis</name>
    <dbReference type="NCBI Taxonomy" id="2897776"/>
    <lineage>
        <taxon>Bacteria</taxon>
        <taxon>Bacillati</taxon>
        <taxon>Bacillota</taxon>
        <taxon>Erysipelotrichia</taxon>
        <taxon>Erysipelotrichales</taxon>
        <taxon>Erysipelotrichaceae</taxon>
        <taxon>Amedibacillus</taxon>
    </lineage>
</organism>
<reference evidence="2 3" key="1">
    <citation type="submission" date="2022-02" db="EMBL/GenBank/DDBJ databases">
        <title>Genome of Erysipelotrichaceae sp. nov. NSJ-176 isolated from human feces.</title>
        <authorList>
            <person name="Abdugheni R."/>
        </authorList>
    </citation>
    <scope>NUCLEOTIDE SEQUENCE [LARGE SCALE GENOMIC DNA]</scope>
    <source>
        <strain evidence="2 3">NSJ-176</strain>
    </source>
</reference>
<feature type="domain" description="ATPase AAA-type core" evidence="1">
    <location>
        <begin position="46"/>
        <end position="360"/>
    </location>
</feature>
<dbReference type="RefSeq" id="WP_158552204.1">
    <property type="nucleotide sequence ID" value="NZ_JAKVPQ010000011.1"/>
</dbReference>
<dbReference type="PANTHER" id="PTHR40396">
    <property type="entry name" value="ATPASE-LIKE PROTEIN"/>
    <property type="match status" value="1"/>
</dbReference>
<dbReference type="GO" id="GO:0005524">
    <property type="term" value="F:ATP binding"/>
    <property type="evidence" value="ECO:0007669"/>
    <property type="project" value="UniProtKB-KW"/>
</dbReference>
<dbReference type="Proteomes" id="UP001202402">
    <property type="component" value="Unassembled WGS sequence"/>
</dbReference>
<dbReference type="PANTHER" id="PTHR40396:SF1">
    <property type="entry name" value="ATPASE AAA-TYPE CORE DOMAIN-CONTAINING PROTEIN"/>
    <property type="match status" value="1"/>
</dbReference>
<proteinExistence type="predicted"/>
<dbReference type="InterPro" id="IPR003959">
    <property type="entry name" value="ATPase_AAA_core"/>
</dbReference>
<dbReference type="Pfam" id="PF13304">
    <property type="entry name" value="AAA_21"/>
    <property type="match status" value="1"/>
</dbReference>
<protein>
    <submittedName>
        <fullName evidence="2">ATP-binding protein</fullName>
    </submittedName>
</protein>
<dbReference type="InterPro" id="IPR027417">
    <property type="entry name" value="P-loop_NTPase"/>
</dbReference>
<dbReference type="Gene3D" id="3.40.50.300">
    <property type="entry name" value="P-loop containing nucleotide triphosphate hydrolases"/>
    <property type="match status" value="1"/>
</dbReference>
<evidence type="ECO:0000313" key="2">
    <source>
        <dbReference type="EMBL" id="MCH4286207.1"/>
    </source>
</evidence>
<gene>
    <name evidence="2" type="ORF">LQE99_13860</name>
</gene>
<sequence>MLVMFRVKNFASFKDETILDLRAVSYKEMKSHIVRIDKNNLVKTLAIYGKNASGKSNLVSAMYYFKSFIINQMYRDITNKEEEDTFRIPGIHRNPYRLNVNLNKENEFEIIFYHNCKTYQYGFSTIEENGKYLIKEEWLLKDNVEIYNRNYEHIRFGKKYEKELKKIINKRKDRLYISVLDYFSDGEIKEIIDDIKFYLKYKFIIHFEIFIETSIKGLLSNVNFSKRLINDNNYRSKVEKFLQIADVGIKRIDIEEILDEETNEHQRYKIKTIHDIFNDENEVIGEEAFDLKMESTGTIRYFSFIQNMLDMMEKGGVFIVDELTARLHPILTKFIIDLYQNEKNNKAQLIFTTHDISLLNRQQFRRDEIAFVDKNKKGESTVFTLADIKVRSDASFSKDYLFGKYGAIPVINEQDMTEEILEEWIWGD</sequence>
<keyword evidence="3" id="KW-1185">Reference proteome</keyword>
<keyword evidence="2" id="KW-0547">Nucleotide-binding</keyword>